<sequence length="473" mass="52134">MHPRNPYGQDGIDFKALANAHPAFAQHLQDGRINFQDPEALRALNQAVLKQDWGIHVHQQPEDRLCPPVPNRLDYLLWVQDVLNATIGPDGLPRYATQPGGDEQIQPRKRARCDSPPSTRILDIGTGATAIYPILGCALDPSWTFTATDIDAVSLKNAEHVVAHPHNNEGSLNLAERIKLLHRSPDAPLIPTAGSGQPFAMTMCNPPFYTDLAEMDRAAAAKQLPPRGACSGSANEMVYTAGGEVAFVTRMIEESCALPSTSIWYSSLLGKASSLPLIYALLQQRNVRNWGFTSITQGQTKRWIVLWSWAQHRLPDELLRINNPAGVSPPLSSIKKEMPSRKGATEAMDKMHNFLKSLPAVTVREEEDDALFVRFDTASWTRAARRAAMREKADDKSDKSRATASTTSSSSADPALCVLISVESSKDDDEARAYNPCQLHIRWVYGKDRTLFESFASTAMRKLVGERGNEGGK</sequence>
<feature type="binding site" evidence="6">
    <location>
        <position position="149"/>
    </location>
    <ligand>
        <name>S-adenosyl-L-methionine</name>
        <dbReference type="ChEBI" id="CHEBI:59789"/>
    </ligand>
</feature>
<feature type="binding site" evidence="6">
    <location>
        <position position="125"/>
    </location>
    <ligand>
        <name>S-adenosyl-L-methionine</name>
        <dbReference type="ChEBI" id="CHEBI:59789"/>
    </ligand>
</feature>
<keyword evidence="9" id="KW-1185">Reference proteome</keyword>
<dbReference type="Proteomes" id="UP000245884">
    <property type="component" value="Unassembled WGS sequence"/>
</dbReference>
<dbReference type="GO" id="GO:0005634">
    <property type="term" value="C:nucleus"/>
    <property type="evidence" value="ECO:0007669"/>
    <property type="project" value="TreeGrafter"/>
</dbReference>
<keyword evidence="3 5" id="KW-0808">Transferase</keyword>
<dbReference type="STRING" id="1569628.A0A316ULR3"/>
<proteinExistence type="inferred from homology"/>
<evidence type="ECO:0000256" key="5">
    <source>
        <dbReference type="PIRNR" id="PIRNR037350"/>
    </source>
</evidence>
<feature type="binding site" evidence="6">
    <location>
        <position position="72"/>
    </location>
    <ligand>
        <name>S-adenosyl-L-methionine</name>
        <dbReference type="ChEBI" id="CHEBI:59789"/>
    </ligand>
</feature>
<dbReference type="InterPro" id="IPR010286">
    <property type="entry name" value="METTL16/RlmF"/>
</dbReference>
<comment type="similarity">
    <text evidence="1 5">Belongs to the methyltransferase superfamily. METTL16/RlmF family.</text>
</comment>
<feature type="region of interest" description="Disordered" evidence="7">
    <location>
        <begin position="389"/>
        <end position="409"/>
    </location>
</feature>
<feature type="compositionally biased region" description="Basic and acidic residues" evidence="7">
    <location>
        <begin position="389"/>
        <end position="401"/>
    </location>
</feature>
<gene>
    <name evidence="8" type="ORF">BDZ90DRAFT_267268</name>
</gene>
<dbReference type="AlphaFoldDB" id="A0A316ULR3"/>
<dbReference type="EMBL" id="KZ819672">
    <property type="protein sequence ID" value="PWN26197.1"/>
    <property type="molecule type" value="Genomic_DNA"/>
</dbReference>
<evidence type="ECO:0000313" key="9">
    <source>
        <dbReference type="Proteomes" id="UP000245884"/>
    </source>
</evidence>
<feature type="region of interest" description="Disordered" evidence="7">
    <location>
        <begin position="90"/>
        <end position="117"/>
    </location>
</feature>
<keyword evidence="4 6" id="KW-0949">S-adenosyl-L-methionine</keyword>
<evidence type="ECO:0000256" key="3">
    <source>
        <dbReference type="ARBA" id="ARBA00022679"/>
    </source>
</evidence>
<evidence type="ECO:0000256" key="4">
    <source>
        <dbReference type="ARBA" id="ARBA00022691"/>
    </source>
</evidence>
<evidence type="ECO:0000313" key="8">
    <source>
        <dbReference type="EMBL" id="PWN26197.1"/>
    </source>
</evidence>
<evidence type="ECO:0008006" key="10">
    <source>
        <dbReference type="Google" id="ProtNLM"/>
    </source>
</evidence>
<evidence type="ECO:0000256" key="2">
    <source>
        <dbReference type="ARBA" id="ARBA00022603"/>
    </source>
</evidence>
<dbReference type="CDD" id="cd02440">
    <property type="entry name" value="AdoMet_MTases"/>
    <property type="match status" value="1"/>
</dbReference>
<dbReference type="SUPFAM" id="SSF53335">
    <property type="entry name" value="S-adenosyl-L-methionine-dependent methyltransferases"/>
    <property type="match status" value="1"/>
</dbReference>
<dbReference type="Gene3D" id="3.40.50.150">
    <property type="entry name" value="Vaccinia Virus protein VP39"/>
    <property type="match status" value="1"/>
</dbReference>
<evidence type="ECO:0000256" key="7">
    <source>
        <dbReference type="SAM" id="MobiDB-lite"/>
    </source>
</evidence>
<dbReference type="PANTHER" id="PTHR13393:SF0">
    <property type="entry name" value="RNA N6-ADENOSINE-METHYLTRANSFERASE METTL16"/>
    <property type="match status" value="1"/>
</dbReference>
<dbReference type="GO" id="GO:0070475">
    <property type="term" value="P:rRNA base methylation"/>
    <property type="evidence" value="ECO:0007669"/>
    <property type="project" value="TreeGrafter"/>
</dbReference>
<dbReference type="GeneID" id="37030525"/>
<keyword evidence="2 5" id="KW-0489">Methyltransferase</keyword>
<evidence type="ECO:0000256" key="1">
    <source>
        <dbReference type="ARBA" id="ARBA00005878"/>
    </source>
</evidence>
<feature type="binding site" evidence="6">
    <location>
        <position position="205"/>
    </location>
    <ligand>
        <name>S-adenosyl-L-methionine</name>
        <dbReference type="ChEBI" id="CHEBI:59789"/>
    </ligand>
</feature>
<organism evidence="8 9">
    <name type="scientific">Jaminaea rosea</name>
    <dbReference type="NCBI Taxonomy" id="1569628"/>
    <lineage>
        <taxon>Eukaryota</taxon>
        <taxon>Fungi</taxon>
        <taxon>Dikarya</taxon>
        <taxon>Basidiomycota</taxon>
        <taxon>Ustilaginomycotina</taxon>
        <taxon>Exobasidiomycetes</taxon>
        <taxon>Microstromatales</taxon>
        <taxon>Microstromatales incertae sedis</taxon>
        <taxon>Jaminaea</taxon>
    </lineage>
</organism>
<dbReference type="PANTHER" id="PTHR13393">
    <property type="entry name" value="SAM-DEPENDENT METHYLTRANSFERASE"/>
    <property type="match status" value="1"/>
</dbReference>
<reference evidence="8 9" key="1">
    <citation type="journal article" date="2018" name="Mol. Biol. Evol.">
        <title>Broad Genomic Sampling Reveals a Smut Pathogenic Ancestry of the Fungal Clade Ustilaginomycotina.</title>
        <authorList>
            <person name="Kijpornyongpan T."/>
            <person name="Mondo S.J."/>
            <person name="Barry K."/>
            <person name="Sandor L."/>
            <person name="Lee J."/>
            <person name="Lipzen A."/>
            <person name="Pangilinan J."/>
            <person name="LaButti K."/>
            <person name="Hainaut M."/>
            <person name="Henrissat B."/>
            <person name="Grigoriev I.V."/>
            <person name="Spatafora J.W."/>
            <person name="Aime M.C."/>
        </authorList>
    </citation>
    <scope>NUCLEOTIDE SEQUENCE [LARGE SCALE GENOMIC DNA]</scope>
    <source>
        <strain evidence="8 9">MCA 5214</strain>
    </source>
</reference>
<name>A0A316ULR3_9BASI</name>
<protein>
    <recommendedName>
        <fullName evidence="10">S-adenosyl-L-methionine dependent methyltransferase</fullName>
    </recommendedName>
</protein>
<dbReference type="OrthoDB" id="514248at2759"/>
<dbReference type="GO" id="GO:0008168">
    <property type="term" value="F:methyltransferase activity"/>
    <property type="evidence" value="ECO:0007669"/>
    <property type="project" value="UniProtKB-KW"/>
</dbReference>
<dbReference type="RefSeq" id="XP_025360809.1">
    <property type="nucleotide sequence ID" value="XM_025508702.1"/>
</dbReference>
<accession>A0A316ULR3</accession>
<dbReference type="InterPro" id="IPR017182">
    <property type="entry name" value="METTL16/PsiM"/>
</dbReference>
<dbReference type="InterPro" id="IPR029063">
    <property type="entry name" value="SAM-dependent_MTases_sf"/>
</dbReference>
<dbReference type="Pfam" id="PF05971">
    <property type="entry name" value="Methyltransf_10"/>
    <property type="match status" value="2"/>
</dbReference>
<dbReference type="PIRSF" id="PIRSF037350">
    <property type="entry name" value="Mtase_ZK1128_prd"/>
    <property type="match status" value="1"/>
</dbReference>
<evidence type="ECO:0000256" key="6">
    <source>
        <dbReference type="PIRSR" id="PIRSR037350-1"/>
    </source>
</evidence>